<name>A0ABY7FRI2_MYAAR</name>
<feature type="compositionally biased region" description="Basic and acidic residues" evidence="1">
    <location>
        <begin position="302"/>
        <end position="315"/>
    </location>
</feature>
<proteinExistence type="predicted"/>
<feature type="compositionally biased region" description="Basic and acidic residues" evidence="1">
    <location>
        <begin position="49"/>
        <end position="64"/>
    </location>
</feature>
<dbReference type="SUPFAM" id="SSF101494">
    <property type="entry name" value="Stathmin"/>
    <property type="match status" value="1"/>
</dbReference>
<protein>
    <submittedName>
        <fullName evidence="2">Uncharacterized protein</fullName>
    </submittedName>
</protein>
<feature type="region of interest" description="Disordered" evidence="1">
    <location>
        <begin position="1"/>
        <end position="98"/>
    </location>
</feature>
<dbReference type="Proteomes" id="UP001164746">
    <property type="component" value="Chromosome 13"/>
</dbReference>
<dbReference type="EMBL" id="CP111024">
    <property type="protein sequence ID" value="WAR23909.1"/>
    <property type="molecule type" value="Genomic_DNA"/>
</dbReference>
<gene>
    <name evidence="2" type="ORF">MAR_037578</name>
</gene>
<feature type="region of interest" description="Disordered" evidence="1">
    <location>
        <begin position="168"/>
        <end position="226"/>
    </location>
</feature>
<dbReference type="InterPro" id="IPR000956">
    <property type="entry name" value="Stathmin_fam"/>
</dbReference>
<accession>A0ABY7FRI2</accession>
<organism evidence="2 3">
    <name type="scientific">Mya arenaria</name>
    <name type="common">Soft-shell clam</name>
    <dbReference type="NCBI Taxonomy" id="6604"/>
    <lineage>
        <taxon>Eukaryota</taxon>
        <taxon>Metazoa</taxon>
        <taxon>Spiralia</taxon>
        <taxon>Lophotrochozoa</taxon>
        <taxon>Mollusca</taxon>
        <taxon>Bivalvia</taxon>
        <taxon>Autobranchia</taxon>
        <taxon>Heteroconchia</taxon>
        <taxon>Euheterodonta</taxon>
        <taxon>Imparidentia</taxon>
        <taxon>Neoheterodontei</taxon>
        <taxon>Myida</taxon>
        <taxon>Myoidea</taxon>
        <taxon>Myidae</taxon>
        <taxon>Mya</taxon>
    </lineage>
</organism>
<dbReference type="Pfam" id="PF00836">
    <property type="entry name" value="Stathmin"/>
    <property type="match status" value="1"/>
</dbReference>
<dbReference type="InterPro" id="IPR036002">
    <property type="entry name" value="Stathmin_sf"/>
</dbReference>
<sequence>MGCKQSKAVRVQPVGPAEANKGKLRSTESDAGIECDVGDKRRRRGKRSNSRDSLDDDVHSENSDRGGSATSKKSNDSGVDDLGEYNHAFITEHSDANKVREIESQFKERDDLDLGITGTALNTRNSAKDKARLEESMVLQKLREEGLISKPSTEKSGGVSFEIVDMSSSMGGGGKLPALPPLRLAKLEKRRKKKRPLTDEEIKQKLERAEERRKRKEQARLEKIKELDKTDHTAALTSFADYQKKKEETVVRKMESAQDNKERRMREIKEKQLERERKREEVRQRRKERMEIEAMQAANGEIVKDTSELMNERLETPVVPE</sequence>
<feature type="compositionally biased region" description="Basic and acidic residues" evidence="1">
    <location>
        <begin position="251"/>
        <end position="292"/>
    </location>
</feature>
<evidence type="ECO:0000313" key="2">
    <source>
        <dbReference type="EMBL" id="WAR23909.1"/>
    </source>
</evidence>
<reference evidence="2" key="1">
    <citation type="submission" date="2022-11" db="EMBL/GenBank/DDBJ databases">
        <title>Centuries of genome instability and evolution in soft-shell clam transmissible cancer (bioRxiv).</title>
        <authorList>
            <person name="Hart S.F.M."/>
            <person name="Yonemitsu M.A."/>
            <person name="Giersch R.M."/>
            <person name="Beal B.F."/>
            <person name="Arriagada G."/>
            <person name="Davis B.W."/>
            <person name="Ostrander E.A."/>
            <person name="Goff S.P."/>
            <person name="Metzger M.J."/>
        </authorList>
    </citation>
    <scope>NUCLEOTIDE SEQUENCE</scope>
    <source>
        <strain evidence="2">MELC-2E11</strain>
        <tissue evidence="2">Siphon/mantle</tissue>
    </source>
</reference>
<keyword evidence="3" id="KW-1185">Reference proteome</keyword>
<evidence type="ECO:0000256" key="1">
    <source>
        <dbReference type="SAM" id="MobiDB-lite"/>
    </source>
</evidence>
<dbReference type="PROSITE" id="PS51663">
    <property type="entry name" value="STATHMIN_3"/>
    <property type="match status" value="1"/>
</dbReference>
<feature type="compositionally biased region" description="Basic and acidic residues" evidence="1">
    <location>
        <begin position="196"/>
        <end position="226"/>
    </location>
</feature>
<feature type="region of interest" description="Disordered" evidence="1">
    <location>
        <begin position="251"/>
        <end position="321"/>
    </location>
</feature>
<dbReference type="Gene3D" id="6.10.280.30">
    <property type="match status" value="1"/>
</dbReference>
<evidence type="ECO:0000313" key="3">
    <source>
        <dbReference type="Proteomes" id="UP001164746"/>
    </source>
</evidence>